<evidence type="ECO:0000313" key="2">
    <source>
        <dbReference type="EMBL" id="KZT55397.1"/>
    </source>
</evidence>
<evidence type="ECO:0000313" key="3">
    <source>
        <dbReference type="Proteomes" id="UP000076842"/>
    </source>
</evidence>
<evidence type="ECO:0000256" key="1">
    <source>
        <dbReference type="SAM" id="MobiDB-lite"/>
    </source>
</evidence>
<feature type="region of interest" description="Disordered" evidence="1">
    <location>
        <begin position="106"/>
        <end position="157"/>
    </location>
</feature>
<name>A0A165ERQ1_9BASI</name>
<reference evidence="2 3" key="1">
    <citation type="journal article" date="2016" name="Mol. Biol. Evol.">
        <title>Comparative Genomics of Early-Diverging Mushroom-Forming Fungi Provides Insights into the Origins of Lignocellulose Decay Capabilities.</title>
        <authorList>
            <person name="Nagy L.G."/>
            <person name="Riley R."/>
            <person name="Tritt A."/>
            <person name="Adam C."/>
            <person name="Daum C."/>
            <person name="Floudas D."/>
            <person name="Sun H."/>
            <person name="Yadav J.S."/>
            <person name="Pangilinan J."/>
            <person name="Larsson K.H."/>
            <person name="Matsuura K."/>
            <person name="Barry K."/>
            <person name="Labutti K."/>
            <person name="Kuo R."/>
            <person name="Ohm R.A."/>
            <person name="Bhattacharya S.S."/>
            <person name="Shirouzu T."/>
            <person name="Yoshinaga Y."/>
            <person name="Martin F.M."/>
            <person name="Grigoriev I.V."/>
            <person name="Hibbett D.S."/>
        </authorList>
    </citation>
    <scope>NUCLEOTIDE SEQUENCE [LARGE SCALE GENOMIC DNA]</scope>
    <source>
        <strain evidence="2 3">HHB12733</strain>
    </source>
</reference>
<keyword evidence="3" id="KW-1185">Reference proteome</keyword>
<sequence length="157" mass="18281">MTNGYMEHYCPSGIRKSLWIVKYPNTIRNTEASVDREVSKYNPEYGIPVDREVSKYNPITEILVDARASKYKPAIWTSEYGKRTRAHAEWVFAHFILTTKLRNTRSGSHSSIYSTEHRRNGRHSTGNCIPKGKERKKKKKWRTEQGKGGTRNRYSGR</sequence>
<dbReference type="AlphaFoldDB" id="A0A165ERQ1"/>
<accession>A0A165ERQ1</accession>
<dbReference type="EMBL" id="KV423996">
    <property type="protein sequence ID" value="KZT55397.1"/>
    <property type="molecule type" value="Genomic_DNA"/>
</dbReference>
<protein>
    <submittedName>
        <fullName evidence="2">Uncharacterized protein</fullName>
    </submittedName>
</protein>
<gene>
    <name evidence="2" type="ORF">CALCODRAFT_355522</name>
</gene>
<dbReference type="InParanoid" id="A0A165ERQ1"/>
<dbReference type="Proteomes" id="UP000076842">
    <property type="component" value="Unassembled WGS sequence"/>
</dbReference>
<proteinExistence type="predicted"/>
<organism evidence="2 3">
    <name type="scientific">Calocera cornea HHB12733</name>
    <dbReference type="NCBI Taxonomy" id="1353952"/>
    <lineage>
        <taxon>Eukaryota</taxon>
        <taxon>Fungi</taxon>
        <taxon>Dikarya</taxon>
        <taxon>Basidiomycota</taxon>
        <taxon>Agaricomycotina</taxon>
        <taxon>Dacrymycetes</taxon>
        <taxon>Dacrymycetales</taxon>
        <taxon>Dacrymycetaceae</taxon>
        <taxon>Calocera</taxon>
    </lineage>
</organism>